<keyword evidence="5 9" id="KW-0732">Signal</keyword>
<evidence type="ECO:0000256" key="8">
    <source>
        <dbReference type="ARBA" id="ARBA00025737"/>
    </source>
</evidence>
<evidence type="ECO:0000256" key="5">
    <source>
        <dbReference type="ARBA" id="ARBA00022729"/>
    </source>
</evidence>
<dbReference type="GO" id="GO:0005829">
    <property type="term" value="C:cytosol"/>
    <property type="evidence" value="ECO:0007669"/>
    <property type="project" value="TreeGrafter"/>
</dbReference>
<evidence type="ECO:0000259" key="11">
    <source>
        <dbReference type="Pfam" id="PF21105"/>
    </source>
</evidence>
<comment type="caution">
    <text evidence="12">The sequence shown here is derived from an EMBL/GenBank/DDBJ whole genome shotgun (WGS) entry which is preliminary data.</text>
</comment>
<sequence>MRLLQAFLVVGLTLRGSLTVQAATTFALPNTSATFQTAQPTLTLATWDATDTFATATDSQRTTATASNFSEQDPILDSRRTVNMLAGAPHLLLVVLLSFGRADIKGIYSLPQQGEVVQNKTLNVTDIQGDILIGMKKKLELFYFFSINEPKAFKKKLHTYVVPRITSTFQLLSTSTQPIVCLNLAFTRTGLVSLGITANLGDTPFNRGQFADASNLGDVLSNWISAFAGTKVHGVFLIASDSSSNLVAMVKWLETLFGTDMTKLYTLQGNIRPPPNDGHEMFGFLDGIGQPAVAGFNLVPAPGQQVVSPGVILTGEPGDSRLGSRPKWAKDGSFLVFRQLKQLVPEFNKFLLDNAPPAPTASPSMTLAERAELLGARIVGRWKSGAPVDLTPLVDNPTMGANPLINNKFDFSHTGFNINTDQTHCPFAAHIRKTRPRADLSTPLNAIMRAGIPYGPELSRAEAFSNQSSVLSSSERGLAFVSYQSNIDLGFQFIQTQWANAINFAPGKNPVPGFDLIFGQNAGATRWMSGADIDNPTWKLKMLFDHVISRGGEYFFSPSISAIRDVISV</sequence>
<name>G4TL25_SERID</name>
<dbReference type="GO" id="GO:0020037">
    <property type="term" value="F:heme binding"/>
    <property type="evidence" value="ECO:0007669"/>
    <property type="project" value="InterPro"/>
</dbReference>
<reference evidence="12 13" key="1">
    <citation type="journal article" date="2011" name="PLoS Pathog.">
        <title>Endophytic Life Strategies Decoded by Genome and Transcriptome Analyses of the Mutualistic Root Symbiont Piriformospora indica.</title>
        <authorList>
            <person name="Zuccaro A."/>
            <person name="Lahrmann U."/>
            <person name="Guldener U."/>
            <person name="Langen G."/>
            <person name="Pfiffi S."/>
            <person name="Biedenkopf D."/>
            <person name="Wong P."/>
            <person name="Samans B."/>
            <person name="Grimm C."/>
            <person name="Basiewicz M."/>
            <person name="Murat C."/>
            <person name="Martin F."/>
            <person name="Kogel K.H."/>
        </authorList>
    </citation>
    <scope>NUCLEOTIDE SEQUENCE [LARGE SCALE GENOMIC DNA]</scope>
    <source>
        <strain evidence="12 13">DSM 11827</strain>
    </source>
</reference>
<feature type="chain" id="PRO_5003468641" evidence="9">
    <location>
        <begin position="23"/>
        <end position="569"/>
    </location>
</feature>
<proteinExistence type="inferred from homology"/>
<feature type="domain" description="DyP dimeric alpha+beta barrel" evidence="11">
    <location>
        <begin position="126"/>
        <end position="273"/>
    </location>
</feature>
<dbReference type="HOGENOM" id="CLU_015125_1_1_1"/>
<dbReference type="Pfam" id="PF20628">
    <property type="entry name" value="Dyp_perox_C"/>
    <property type="match status" value="1"/>
</dbReference>
<dbReference type="GO" id="GO:0004601">
    <property type="term" value="F:peroxidase activity"/>
    <property type="evidence" value="ECO:0007669"/>
    <property type="project" value="UniProtKB-KW"/>
</dbReference>
<dbReference type="GO" id="GO:0046872">
    <property type="term" value="F:metal ion binding"/>
    <property type="evidence" value="ECO:0007669"/>
    <property type="project" value="UniProtKB-KW"/>
</dbReference>
<keyword evidence="3" id="KW-0349">Heme</keyword>
<evidence type="ECO:0000313" key="12">
    <source>
        <dbReference type="EMBL" id="CCA72011.1"/>
    </source>
</evidence>
<accession>G4TL25</accession>
<keyword evidence="2 12" id="KW-0575">Peroxidase</keyword>
<dbReference type="STRING" id="1109443.G4TL25"/>
<evidence type="ECO:0000256" key="7">
    <source>
        <dbReference type="ARBA" id="ARBA00023004"/>
    </source>
</evidence>
<dbReference type="SUPFAM" id="SSF54909">
    <property type="entry name" value="Dimeric alpha+beta barrel"/>
    <property type="match status" value="1"/>
</dbReference>
<evidence type="ECO:0000256" key="4">
    <source>
        <dbReference type="ARBA" id="ARBA00022723"/>
    </source>
</evidence>
<dbReference type="InterPro" id="IPR011008">
    <property type="entry name" value="Dimeric_a/b-barrel"/>
</dbReference>
<dbReference type="Proteomes" id="UP000007148">
    <property type="component" value="Unassembled WGS sequence"/>
</dbReference>
<dbReference type="PANTHER" id="PTHR30521:SF4">
    <property type="entry name" value="DEFERROCHELATASE"/>
    <property type="match status" value="1"/>
</dbReference>
<evidence type="ECO:0000256" key="3">
    <source>
        <dbReference type="ARBA" id="ARBA00022617"/>
    </source>
</evidence>
<keyword evidence="7" id="KW-0408">Iron</keyword>
<dbReference type="InterPro" id="IPR006314">
    <property type="entry name" value="Dyp_peroxidase"/>
</dbReference>
<dbReference type="EMBL" id="CAFZ01000144">
    <property type="protein sequence ID" value="CCA72011.1"/>
    <property type="molecule type" value="Genomic_DNA"/>
</dbReference>
<dbReference type="eggNOG" id="ENOG502RUI2">
    <property type="taxonomic scope" value="Eukaryota"/>
</dbReference>
<feature type="domain" description="Dyp-type peroxidase C-terminal" evidence="10">
    <location>
        <begin position="417"/>
        <end position="498"/>
    </location>
</feature>
<evidence type="ECO:0000259" key="10">
    <source>
        <dbReference type="Pfam" id="PF20628"/>
    </source>
</evidence>
<dbReference type="OrthoDB" id="3207336at2759"/>
<organism evidence="12 13">
    <name type="scientific">Serendipita indica (strain DSM 11827)</name>
    <name type="common">Root endophyte fungus</name>
    <name type="synonym">Piriformospora indica</name>
    <dbReference type="NCBI Taxonomy" id="1109443"/>
    <lineage>
        <taxon>Eukaryota</taxon>
        <taxon>Fungi</taxon>
        <taxon>Dikarya</taxon>
        <taxon>Basidiomycota</taxon>
        <taxon>Agaricomycotina</taxon>
        <taxon>Agaricomycetes</taxon>
        <taxon>Sebacinales</taxon>
        <taxon>Serendipitaceae</taxon>
        <taxon>Serendipita</taxon>
    </lineage>
</organism>
<comment type="cofactor">
    <cofactor evidence="1">
        <name>heme b</name>
        <dbReference type="ChEBI" id="CHEBI:60344"/>
    </cofactor>
</comment>
<dbReference type="PANTHER" id="PTHR30521">
    <property type="entry name" value="DEFERROCHELATASE/PEROXIDASE"/>
    <property type="match status" value="1"/>
</dbReference>
<dbReference type="Pfam" id="PF21105">
    <property type="entry name" value="DyP_N"/>
    <property type="match status" value="1"/>
</dbReference>
<keyword evidence="13" id="KW-1185">Reference proteome</keyword>
<evidence type="ECO:0000256" key="1">
    <source>
        <dbReference type="ARBA" id="ARBA00001970"/>
    </source>
</evidence>
<comment type="similarity">
    <text evidence="8">Belongs to the DyP-type peroxidase family.</text>
</comment>
<evidence type="ECO:0000313" key="13">
    <source>
        <dbReference type="Proteomes" id="UP000007148"/>
    </source>
</evidence>
<dbReference type="InParanoid" id="G4TL25"/>
<protein>
    <submittedName>
        <fullName evidence="12">Related to peroxidase DyP</fullName>
    </submittedName>
</protein>
<evidence type="ECO:0000256" key="2">
    <source>
        <dbReference type="ARBA" id="ARBA00022559"/>
    </source>
</evidence>
<feature type="signal peptide" evidence="9">
    <location>
        <begin position="1"/>
        <end position="22"/>
    </location>
</feature>
<dbReference type="InterPro" id="IPR048328">
    <property type="entry name" value="Dyp_perox_C"/>
</dbReference>
<evidence type="ECO:0000256" key="9">
    <source>
        <dbReference type="SAM" id="SignalP"/>
    </source>
</evidence>
<dbReference type="OMA" id="HELGNEH"/>
<keyword evidence="6" id="KW-0560">Oxidoreductase</keyword>
<dbReference type="PROSITE" id="PS51404">
    <property type="entry name" value="DYP_PEROXIDASE"/>
    <property type="match status" value="1"/>
</dbReference>
<dbReference type="AlphaFoldDB" id="G4TL25"/>
<dbReference type="NCBIfam" id="TIGR01413">
    <property type="entry name" value="Dyp_perox_fam"/>
    <property type="match status" value="1"/>
</dbReference>
<keyword evidence="4" id="KW-0479">Metal-binding</keyword>
<evidence type="ECO:0000256" key="6">
    <source>
        <dbReference type="ARBA" id="ARBA00023002"/>
    </source>
</evidence>
<gene>
    <name evidence="12" type="ORF">PIIN_05946</name>
</gene>
<dbReference type="InterPro" id="IPR049509">
    <property type="entry name" value="DyP_N"/>
</dbReference>